<keyword evidence="1" id="KW-1133">Transmembrane helix</keyword>
<dbReference type="AlphaFoldDB" id="A0A377ITL9"/>
<keyword evidence="1" id="KW-0812">Transmembrane</keyword>
<evidence type="ECO:0000256" key="1">
    <source>
        <dbReference type="SAM" id="Phobius"/>
    </source>
</evidence>
<organism evidence="2 3">
    <name type="scientific">Fluoribacter dumoffii</name>
    <dbReference type="NCBI Taxonomy" id="463"/>
    <lineage>
        <taxon>Bacteria</taxon>
        <taxon>Pseudomonadati</taxon>
        <taxon>Pseudomonadota</taxon>
        <taxon>Gammaproteobacteria</taxon>
        <taxon>Legionellales</taxon>
        <taxon>Legionellaceae</taxon>
        <taxon>Fluoribacter</taxon>
    </lineage>
</organism>
<protein>
    <submittedName>
        <fullName evidence="2">Uncharacterized protein</fullName>
    </submittedName>
</protein>
<gene>
    <name evidence="2" type="ORF">NCTC11370_03524</name>
</gene>
<evidence type="ECO:0000313" key="2">
    <source>
        <dbReference type="EMBL" id="STO91546.1"/>
    </source>
</evidence>
<keyword evidence="1" id="KW-0472">Membrane</keyword>
<keyword evidence="3" id="KW-1185">Reference proteome</keyword>
<evidence type="ECO:0000313" key="3">
    <source>
        <dbReference type="Proteomes" id="UP000254554"/>
    </source>
</evidence>
<accession>A0A377ITL9</accession>
<proteinExistence type="predicted"/>
<feature type="transmembrane region" description="Helical" evidence="1">
    <location>
        <begin position="12"/>
        <end position="31"/>
    </location>
</feature>
<feature type="transmembrane region" description="Helical" evidence="1">
    <location>
        <begin position="67"/>
        <end position="95"/>
    </location>
</feature>
<dbReference type="EMBL" id="UGGT01000002">
    <property type="protein sequence ID" value="STO91546.1"/>
    <property type="molecule type" value="Genomic_DNA"/>
</dbReference>
<name>A0A377ITL9_9GAMM</name>
<reference evidence="2 3" key="1">
    <citation type="submission" date="2018-06" db="EMBL/GenBank/DDBJ databases">
        <authorList>
            <consortium name="Pathogen Informatics"/>
            <person name="Doyle S."/>
        </authorList>
    </citation>
    <scope>NUCLEOTIDE SEQUENCE [LARGE SCALE GENOMIC DNA]</scope>
    <source>
        <strain evidence="2 3">NCTC11370</strain>
    </source>
</reference>
<sequence>MNTKIKDFFKIKIVQLLLSVTISVPIVYYLIHASYVKVPANEQYLFIAFQILPYVFITRYTSKLVGLGCWLVIFISLFLVTPVITLFYAGLYLFAKFMVNLWKQYRTNQFVKY</sequence>
<dbReference type="Proteomes" id="UP000254554">
    <property type="component" value="Unassembled WGS sequence"/>
</dbReference>